<dbReference type="RefSeq" id="WP_158445597.1">
    <property type="nucleotide sequence ID" value="NZ_JAOAOS010000016.1"/>
</dbReference>
<evidence type="ECO:0000313" key="3">
    <source>
        <dbReference type="Proteomes" id="UP001595976"/>
    </source>
</evidence>
<accession>A0ABW0F9X6</accession>
<feature type="transmembrane region" description="Helical" evidence="1">
    <location>
        <begin position="7"/>
        <end position="32"/>
    </location>
</feature>
<keyword evidence="3" id="KW-1185">Reference proteome</keyword>
<reference evidence="3" key="1">
    <citation type="journal article" date="2019" name="Int. J. Syst. Evol. Microbiol.">
        <title>The Global Catalogue of Microorganisms (GCM) 10K type strain sequencing project: providing services to taxonomists for standard genome sequencing and annotation.</title>
        <authorList>
            <consortium name="The Broad Institute Genomics Platform"/>
            <consortium name="The Broad Institute Genome Sequencing Center for Infectious Disease"/>
            <person name="Wu L."/>
            <person name="Ma J."/>
        </authorList>
    </citation>
    <scope>NUCLEOTIDE SEQUENCE [LARGE SCALE GENOMIC DNA]</scope>
    <source>
        <strain evidence="3">CGMCC 1.15643</strain>
    </source>
</reference>
<gene>
    <name evidence="2" type="ORF">ACFPK2_20685</name>
</gene>
<protein>
    <submittedName>
        <fullName evidence="2">Uncharacterized protein</fullName>
    </submittedName>
</protein>
<feature type="transmembrane region" description="Helical" evidence="1">
    <location>
        <begin position="44"/>
        <end position="64"/>
    </location>
</feature>
<comment type="caution">
    <text evidence="2">The sequence shown here is derived from an EMBL/GenBank/DDBJ whole genome shotgun (WGS) entry which is preliminary data.</text>
</comment>
<proteinExistence type="predicted"/>
<keyword evidence="1" id="KW-0472">Membrane</keyword>
<evidence type="ECO:0000313" key="2">
    <source>
        <dbReference type="EMBL" id="MFC5295411.1"/>
    </source>
</evidence>
<organism evidence="2 3">
    <name type="scientific">Bosea minatitlanensis</name>
    <dbReference type="NCBI Taxonomy" id="128782"/>
    <lineage>
        <taxon>Bacteria</taxon>
        <taxon>Pseudomonadati</taxon>
        <taxon>Pseudomonadota</taxon>
        <taxon>Alphaproteobacteria</taxon>
        <taxon>Hyphomicrobiales</taxon>
        <taxon>Boseaceae</taxon>
        <taxon>Bosea</taxon>
    </lineage>
</organism>
<keyword evidence="1" id="KW-0812">Transmembrane</keyword>
<keyword evidence="1" id="KW-1133">Transmembrane helix</keyword>
<evidence type="ECO:0000256" key="1">
    <source>
        <dbReference type="SAM" id="Phobius"/>
    </source>
</evidence>
<name>A0ABW0F9X6_9HYPH</name>
<dbReference type="Proteomes" id="UP001595976">
    <property type="component" value="Unassembled WGS sequence"/>
</dbReference>
<dbReference type="EMBL" id="JBHSLI010000010">
    <property type="protein sequence ID" value="MFC5295411.1"/>
    <property type="molecule type" value="Genomic_DNA"/>
</dbReference>
<sequence>MIFSRAMAYACLTVLAGILAVVAVLMILLTIVQIARGEAVPEPVARAVGTVIAAGLAFLCRAVAKRLV</sequence>